<organism evidence="2 3">
    <name type="scientific">Francisella hispaniensis FSC454</name>
    <dbReference type="NCBI Taxonomy" id="1088883"/>
    <lineage>
        <taxon>Bacteria</taxon>
        <taxon>Pseudomonadati</taxon>
        <taxon>Pseudomonadota</taxon>
        <taxon>Gammaproteobacteria</taxon>
        <taxon>Thiotrichales</taxon>
        <taxon>Francisellaceae</taxon>
        <taxon>Francisella</taxon>
    </lineage>
</organism>
<dbReference type="KEGG" id="fhi:FSC454_07395"/>
<evidence type="ECO:0000313" key="3">
    <source>
        <dbReference type="Proteomes" id="UP000182459"/>
    </source>
</evidence>
<keyword evidence="1" id="KW-0472">Membrane</keyword>
<keyword evidence="3" id="KW-1185">Reference proteome</keyword>
<dbReference type="AlphaFoldDB" id="A0AAC9J5T7"/>
<keyword evidence="1" id="KW-1133">Transmembrane helix</keyword>
<evidence type="ECO:0000313" key="2">
    <source>
        <dbReference type="EMBL" id="APD50929.1"/>
    </source>
</evidence>
<accession>A0AAC9J5T7</accession>
<evidence type="ECO:0008006" key="4">
    <source>
        <dbReference type="Google" id="ProtNLM"/>
    </source>
</evidence>
<feature type="transmembrane region" description="Helical" evidence="1">
    <location>
        <begin position="261"/>
        <end position="283"/>
    </location>
</feature>
<proteinExistence type="predicted"/>
<reference evidence="2 3" key="1">
    <citation type="submission" date="2016-11" db="EMBL/GenBank/DDBJ databases">
        <authorList>
            <person name="Hagglund E."/>
            <person name="Bystrom M."/>
            <person name="Naslund J."/>
            <person name="Stenberg P."/>
            <person name="Sjodin A."/>
        </authorList>
    </citation>
    <scope>NUCLEOTIDE SEQUENCE [LARGE SCALE GENOMIC DNA]</scope>
    <source>
        <strain evidence="2 3">CCUG 58020</strain>
    </source>
</reference>
<dbReference type="RefSeq" id="WP_066046956.1">
    <property type="nucleotide sequence ID" value="NZ_CP018093.1"/>
</dbReference>
<dbReference type="EMBL" id="CP018093">
    <property type="protein sequence ID" value="APD50929.1"/>
    <property type="molecule type" value="Genomic_DNA"/>
</dbReference>
<evidence type="ECO:0000256" key="1">
    <source>
        <dbReference type="SAM" id="Phobius"/>
    </source>
</evidence>
<protein>
    <recommendedName>
        <fullName evidence="4">Polysaccharide chain length determinant N-terminal domain-containing protein</fullName>
    </recommendedName>
</protein>
<gene>
    <name evidence="2" type="ORF">FSC454_07395</name>
</gene>
<name>A0AAC9J5T7_9GAMM</name>
<sequence length="297" mass="34046">MADIKNDEYIEISLTKILVGLFSNIKTFFVVLVLGFCLTAVAAWFFKPSYIYMQMIQPPYYLKGYSNNNIITDNKLNAILNNILQDMQQSQSDDKILSKIDIIEPGDDLNINSKKQEKSIYFGLLTSAKLDDKATVNKLFNTIMDKFSNSYIVQKQIQLWKENLQRTLLANQQNIDRYNQIIKSDQDYLKQLSSSKNVGSLQGQTLLASYMERIDSYQNKVFSLEDSQRDLKLTLESLQPKVVRVGEVIYLKDSKLSILELIIIGVILSVIFALAVVFLKVIFSKAITEYRSLKQKA</sequence>
<dbReference type="Proteomes" id="UP000182459">
    <property type="component" value="Chromosome"/>
</dbReference>
<feature type="transmembrane region" description="Helical" evidence="1">
    <location>
        <begin position="28"/>
        <end position="46"/>
    </location>
</feature>
<keyword evidence="1" id="KW-0812">Transmembrane</keyword>